<evidence type="ECO:0000313" key="11">
    <source>
        <dbReference type="EMBL" id="KAJ8424014.1"/>
    </source>
</evidence>
<dbReference type="Proteomes" id="UP001153076">
    <property type="component" value="Unassembled WGS sequence"/>
</dbReference>
<evidence type="ECO:0000256" key="4">
    <source>
        <dbReference type="ARBA" id="ARBA00022692"/>
    </source>
</evidence>
<comment type="caution">
    <text evidence="11">The sequence shown here is derived from an EMBL/GenBank/DDBJ whole genome shotgun (WGS) entry which is preliminary data.</text>
</comment>
<dbReference type="OrthoDB" id="869189at2759"/>
<proteinExistence type="inferred from homology"/>
<protein>
    <recommendedName>
        <fullName evidence="9">Mitochondrial pyruvate carrier</fullName>
    </recommendedName>
</protein>
<organism evidence="11 12">
    <name type="scientific">Carnegiea gigantea</name>
    <dbReference type="NCBI Taxonomy" id="171969"/>
    <lineage>
        <taxon>Eukaryota</taxon>
        <taxon>Viridiplantae</taxon>
        <taxon>Streptophyta</taxon>
        <taxon>Embryophyta</taxon>
        <taxon>Tracheophyta</taxon>
        <taxon>Spermatophyta</taxon>
        <taxon>Magnoliopsida</taxon>
        <taxon>eudicotyledons</taxon>
        <taxon>Gunneridae</taxon>
        <taxon>Pentapetalae</taxon>
        <taxon>Caryophyllales</taxon>
        <taxon>Cactineae</taxon>
        <taxon>Cactaceae</taxon>
        <taxon>Cactoideae</taxon>
        <taxon>Echinocereeae</taxon>
        <taxon>Carnegiea</taxon>
    </lineage>
</organism>
<name>A0A9Q1GRL5_9CARY</name>
<dbReference type="InterPro" id="IPR005336">
    <property type="entry name" value="MPC"/>
</dbReference>
<comment type="function">
    <text evidence="9">Mediates the uptake of pyruvate into mitochondria.</text>
</comment>
<evidence type="ECO:0000256" key="6">
    <source>
        <dbReference type="ARBA" id="ARBA00022989"/>
    </source>
</evidence>
<sequence length="327" mass="37298">MTTTPGLTRRRHTTIGTMQPGNQSDGASVLSPSLWRHPAQEQPEFNFLGVYRTSKNVKTLPELQEHQGHGLQEAQAQDWRTATRKRRRTPTPFLFRAYSTGCFHCSGQQFVQFPRGFTELRSIDLLANLLVHRHSPCQAASWTPVAQILATQELSPSRSPLLPRDWAESCNCAALGKDRDQCLGCRLTPLTPRWLRHNESQQQGEHDEILSLSHYSLVGLMLRTTMSSIPDIWIEASSFTLLVHFWAPPFKWSISIANIADFTKPQEKLSYPQQIDMIISKKKKLQLLKNDDENRHNIHEDLCSQAMHLRHSSGFLVSLHLAHENAR</sequence>
<dbReference type="GO" id="GO:0006850">
    <property type="term" value="P:pyruvate import into mitochondria"/>
    <property type="evidence" value="ECO:0007669"/>
    <property type="project" value="InterPro"/>
</dbReference>
<keyword evidence="7 9" id="KW-0496">Mitochondrion</keyword>
<reference evidence="11" key="1">
    <citation type="submission" date="2022-04" db="EMBL/GenBank/DDBJ databases">
        <title>Carnegiea gigantea Genome sequencing and assembly v2.</title>
        <authorList>
            <person name="Copetti D."/>
            <person name="Sanderson M.J."/>
            <person name="Burquez A."/>
            <person name="Wojciechowski M.F."/>
        </authorList>
    </citation>
    <scope>NUCLEOTIDE SEQUENCE</scope>
    <source>
        <strain evidence="11">SGP5-SGP5p</strain>
        <tissue evidence="11">Aerial part</tissue>
    </source>
</reference>
<evidence type="ECO:0000313" key="12">
    <source>
        <dbReference type="Proteomes" id="UP001153076"/>
    </source>
</evidence>
<feature type="region of interest" description="Disordered" evidence="10">
    <location>
        <begin position="65"/>
        <end position="84"/>
    </location>
</feature>
<keyword evidence="12" id="KW-1185">Reference proteome</keyword>
<evidence type="ECO:0000256" key="10">
    <source>
        <dbReference type="SAM" id="MobiDB-lite"/>
    </source>
</evidence>
<dbReference type="Pfam" id="PF03650">
    <property type="entry name" value="MPC"/>
    <property type="match status" value="1"/>
</dbReference>
<keyword evidence="5 9" id="KW-0999">Mitochondrion inner membrane</keyword>
<accession>A0A9Q1GRL5</accession>
<keyword evidence="3 9" id="KW-0813">Transport</keyword>
<keyword evidence="8" id="KW-0472">Membrane</keyword>
<evidence type="ECO:0000256" key="9">
    <source>
        <dbReference type="RuleBase" id="RU363100"/>
    </source>
</evidence>
<comment type="subcellular location">
    <subcellularLocation>
        <location evidence="1 9">Mitochondrion inner membrane</location>
        <topology evidence="1 9">Multi-pass membrane protein</topology>
    </subcellularLocation>
</comment>
<evidence type="ECO:0000256" key="3">
    <source>
        <dbReference type="ARBA" id="ARBA00022448"/>
    </source>
</evidence>
<evidence type="ECO:0000256" key="7">
    <source>
        <dbReference type="ARBA" id="ARBA00023128"/>
    </source>
</evidence>
<evidence type="ECO:0000256" key="5">
    <source>
        <dbReference type="ARBA" id="ARBA00022792"/>
    </source>
</evidence>
<evidence type="ECO:0000256" key="1">
    <source>
        <dbReference type="ARBA" id="ARBA00004448"/>
    </source>
</evidence>
<dbReference type="EMBL" id="JAKOGI010001802">
    <property type="protein sequence ID" value="KAJ8424014.1"/>
    <property type="molecule type" value="Genomic_DNA"/>
</dbReference>
<keyword evidence="6" id="KW-1133">Transmembrane helix</keyword>
<dbReference type="GO" id="GO:0005743">
    <property type="term" value="C:mitochondrial inner membrane"/>
    <property type="evidence" value="ECO:0007669"/>
    <property type="project" value="UniProtKB-SubCell"/>
</dbReference>
<feature type="compositionally biased region" description="Polar residues" evidence="10">
    <location>
        <begin position="14"/>
        <end position="26"/>
    </location>
</feature>
<evidence type="ECO:0000256" key="8">
    <source>
        <dbReference type="ARBA" id="ARBA00023136"/>
    </source>
</evidence>
<dbReference type="AlphaFoldDB" id="A0A9Q1GRL5"/>
<feature type="region of interest" description="Disordered" evidence="10">
    <location>
        <begin position="1"/>
        <end position="30"/>
    </location>
</feature>
<keyword evidence="4" id="KW-0812">Transmembrane</keyword>
<evidence type="ECO:0000256" key="2">
    <source>
        <dbReference type="ARBA" id="ARBA00006416"/>
    </source>
</evidence>
<comment type="similarity">
    <text evidence="2 9">Belongs to the mitochondrial pyruvate carrier (MPC) (TC 2.A.105) family.</text>
</comment>
<gene>
    <name evidence="11" type="ORF">Cgig2_000792</name>
</gene>